<gene>
    <name evidence="2" type="ORF">FA15DRAFT_654254</name>
</gene>
<dbReference type="AlphaFoldDB" id="A0A5C3LDT0"/>
<organism evidence="2 3">
    <name type="scientific">Coprinopsis marcescibilis</name>
    <name type="common">Agaric fungus</name>
    <name type="synonym">Psathyrella marcescibilis</name>
    <dbReference type="NCBI Taxonomy" id="230819"/>
    <lineage>
        <taxon>Eukaryota</taxon>
        <taxon>Fungi</taxon>
        <taxon>Dikarya</taxon>
        <taxon>Basidiomycota</taxon>
        <taxon>Agaricomycotina</taxon>
        <taxon>Agaricomycetes</taxon>
        <taxon>Agaricomycetidae</taxon>
        <taxon>Agaricales</taxon>
        <taxon>Agaricineae</taxon>
        <taxon>Psathyrellaceae</taxon>
        <taxon>Coprinopsis</taxon>
    </lineage>
</organism>
<name>A0A5C3LDT0_COPMA</name>
<feature type="domain" description="DUF6593" evidence="1">
    <location>
        <begin position="44"/>
        <end position="182"/>
    </location>
</feature>
<dbReference type="Proteomes" id="UP000307440">
    <property type="component" value="Unassembled WGS sequence"/>
</dbReference>
<dbReference type="EMBL" id="ML210173">
    <property type="protein sequence ID" value="TFK26581.1"/>
    <property type="molecule type" value="Genomic_DNA"/>
</dbReference>
<evidence type="ECO:0000313" key="2">
    <source>
        <dbReference type="EMBL" id="TFK26581.1"/>
    </source>
</evidence>
<evidence type="ECO:0000259" key="1">
    <source>
        <dbReference type="Pfam" id="PF20236"/>
    </source>
</evidence>
<evidence type="ECO:0000313" key="3">
    <source>
        <dbReference type="Proteomes" id="UP000307440"/>
    </source>
</evidence>
<sequence length="188" mass="20740">MFYNHPFGSWTEGQQSSTSSVYGALPYPTDANMTAFYFTNFTPNIFNATVVGPKAQVFYRIVTDNQMPGYTIVKNAEGGNVSLIEWQNHPFIEIRGMVAKQNVTSWLRLSPNQDSRLMDLGGVRYAWVPRNSSINLYATSSGTPAFCGRVTRSNGGVVLELTAEALQRGLLDVVVTACLLLQCGRNID</sequence>
<protein>
    <recommendedName>
        <fullName evidence="1">DUF6593 domain-containing protein</fullName>
    </recommendedName>
</protein>
<accession>A0A5C3LDT0</accession>
<keyword evidence="3" id="KW-1185">Reference proteome</keyword>
<dbReference type="OrthoDB" id="3191568at2759"/>
<proteinExistence type="predicted"/>
<dbReference type="InterPro" id="IPR046528">
    <property type="entry name" value="DUF6593"/>
</dbReference>
<dbReference type="STRING" id="230819.A0A5C3LDT0"/>
<dbReference type="Pfam" id="PF20236">
    <property type="entry name" value="DUF6593"/>
    <property type="match status" value="1"/>
</dbReference>
<reference evidence="2 3" key="1">
    <citation type="journal article" date="2019" name="Nat. Ecol. Evol.">
        <title>Megaphylogeny resolves global patterns of mushroom evolution.</title>
        <authorList>
            <person name="Varga T."/>
            <person name="Krizsan K."/>
            <person name="Foldi C."/>
            <person name="Dima B."/>
            <person name="Sanchez-Garcia M."/>
            <person name="Sanchez-Ramirez S."/>
            <person name="Szollosi G.J."/>
            <person name="Szarkandi J.G."/>
            <person name="Papp V."/>
            <person name="Albert L."/>
            <person name="Andreopoulos W."/>
            <person name="Angelini C."/>
            <person name="Antonin V."/>
            <person name="Barry K.W."/>
            <person name="Bougher N.L."/>
            <person name="Buchanan P."/>
            <person name="Buyck B."/>
            <person name="Bense V."/>
            <person name="Catcheside P."/>
            <person name="Chovatia M."/>
            <person name="Cooper J."/>
            <person name="Damon W."/>
            <person name="Desjardin D."/>
            <person name="Finy P."/>
            <person name="Geml J."/>
            <person name="Haridas S."/>
            <person name="Hughes K."/>
            <person name="Justo A."/>
            <person name="Karasinski D."/>
            <person name="Kautmanova I."/>
            <person name="Kiss B."/>
            <person name="Kocsube S."/>
            <person name="Kotiranta H."/>
            <person name="LaButti K.M."/>
            <person name="Lechner B.E."/>
            <person name="Liimatainen K."/>
            <person name="Lipzen A."/>
            <person name="Lukacs Z."/>
            <person name="Mihaltcheva S."/>
            <person name="Morgado L.N."/>
            <person name="Niskanen T."/>
            <person name="Noordeloos M.E."/>
            <person name="Ohm R.A."/>
            <person name="Ortiz-Santana B."/>
            <person name="Ovrebo C."/>
            <person name="Racz N."/>
            <person name="Riley R."/>
            <person name="Savchenko A."/>
            <person name="Shiryaev A."/>
            <person name="Soop K."/>
            <person name="Spirin V."/>
            <person name="Szebenyi C."/>
            <person name="Tomsovsky M."/>
            <person name="Tulloss R.E."/>
            <person name="Uehling J."/>
            <person name="Grigoriev I.V."/>
            <person name="Vagvolgyi C."/>
            <person name="Papp T."/>
            <person name="Martin F.M."/>
            <person name="Miettinen O."/>
            <person name="Hibbett D.S."/>
            <person name="Nagy L.G."/>
        </authorList>
    </citation>
    <scope>NUCLEOTIDE SEQUENCE [LARGE SCALE GENOMIC DNA]</scope>
    <source>
        <strain evidence="2 3">CBS 121175</strain>
    </source>
</reference>